<dbReference type="EMBL" id="JAVFKD010000004">
    <property type="protein sequence ID" value="KAK5995143.1"/>
    <property type="molecule type" value="Genomic_DNA"/>
</dbReference>
<sequence>MSTASLGSLPDDLILDIVHYLDTARDVAHFEAASKRTHNLVKQSGWRDFVKDKFASIRLPSDDRCWNKRGVYLTIIDEQPPAWNGIRSRGFMGQSVSFQSVMTATMVSSYPEELFVFGAGEDLVFRRRPTTTETQDKWGRLKGRDMGYTAGSGDVTAMTILERGPTPEIVVGRATGDLQLMSADFKTLGDITQDLLPLDEQTTGLGTQPMRTSPGQMAVSWAEWEPKNQILVSCRSSILTLYNLNNTEEESLRPIMYYDVSKANLSDETSLMRNVKFMTPDIVACGLGGCRQPLRWAQIRPDGLEFFYAAKNGLMAKDMEMGPATGPDEKTTVRAIEPVYGMNPNLLLSAWDDGSHRLSDLRTPSDHDAIYRDRFQPYQASSSMIVYGSERFVTGNNWGPDIRFFDFRYPRPYKHYNALPCSPIPPIPGRPFQKDGLNRTVIPERPVAKCDHVHGQKCTWHEMSAEQSWQPDAVLHMGSPTLDRVHSLTKAADTSSSFYIGFRGSVVEMTLGLAEDIPDEAKKRNAADGWRATQPKGRVSLMETGIGFCSDEAWMEGHTGMPELYYHKQLRFLEETADRRKPNWSRLDTAFRSSRRRQS</sequence>
<evidence type="ECO:0000313" key="3">
    <source>
        <dbReference type="Proteomes" id="UP001338125"/>
    </source>
</evidence>
<evidence type="ECO:0000313" key="2">
    <source>
        <dbReference type="EMBL" id="KAK5995143.1"/>
    </source>
</evidence>
<dbReference type="PROSITE" id="PS50181">
    <property type="entry name" value="FBOX"/>
    <property type="match status" value="1"/>
</dbReference>
<dbReference type="InterPro" id="IPR001810">
    <property type="entry name" value="F-box_dom"/>
</dbReference>
<proteinExistence type="predicted"/>
<feature type="domain" description="F-box" evidence="1">
    <location>
        <begin position="3"/>
        <end position="49"/>
    </location>
</feature>
<dbReference type="InterPro" id="IPR036322">
    <property type="entry name" value="WD40_repeat_dom_sf"/>
</dbReference>
<reference evidence="2 3" key="1">
    <citation type="submission" date="2024-01" db="EMBL/GenBank/DDBJ databases">
        <title>Complete genome of Cladobotryum mycophilum ATHUM6906.</title>
        <authorList>
            <person name="Christinaki A.C."/>
            <person name="Myridakis A.I."/>
            <person name="Kouvelis V.N."/>
        </authorList>
    </citation>
    <scope>NUCLEOTIDE SEQUENCE [LARGE SCALE GENOMIC DNA]</scope>
    <source>
        <strain evidence="2 3">ATHUM6906</strain>
    </source>
</reference>
<gene>
    <name evidence="2" type="ORF">PT974_03539</name>
</gene>
<comment type="caution">
    <text evidence="2">The sequence shown here is derived from an EMBL/GenBank/DDBJ whole genome shotgun (WGS) entry which is preliminary data.</text>
</comment>
<dbReference type="SUPFAM" id="SSF50978">
    <property type="entry name" value="WD40 repeat-like"/>
    <property type="match status" value="1"/>
</dbReference>
<dbReference type="Proteomes" id="UP001338125">
    <property type="component" value="Unassembled WGS sequence"/>
</dbReference>
<dbReference type="CDD" id="cd09917">
    <property type="entry name" value="F-box_SF"/>
    <property type="match status" value="1"/>
</dbReference>
<protein>
    <recommendedName>
        <fullName evidence="1">F-box domain-containing protein</fullName>
    </recommendedName>
</protein>
<organism evidence="2 3">
    <name type="scientific">Cladobotryum mycophilum</name>
    <dbReference type="NCBI Taxonomy" id="491253"/>
    <lineage>
        <taxon>Eukaryota</taxon>
        <taxon>Fungi</taxon>
        <taxon>Dikarya</taxon>
        <taxon>Ascomycota</taxon>
        <taxon>Pezizomycotina</taxon>
        <taxon>Sordariomycetes</taxon>
        <taxon>Hypocreomycetidae</taxon>
        <taxon>Hypocreales</taxon>
        <taxon>Hypocreaceae</taxon>
        <taxon>Cladobotryum</taxon>
    </lineage>
</organism>
<evidence type="ECO:0000259" key="1">
    <source>
        <dbReference type="PROSITE" id="PS50181"/>
    </source>
</evidence>
<keyword evidence="3" id="KW-1185">Reference proteome</keyword>
<accession>A0ABR0SSL5</accession>
<name>A0ABR0SSL5_9HYPO</name>